<feature type="transmembrane region" description="Helical" evidence="1">
    <location>
        <begin position="50"/>
        <end position="68"/>
    </location>
</feature>
<keyword evidence="1" id="KW-0472">Membrane</keyword>
<evidence type="ECO:0000313" key="2">
    <source>
        <dbReference type="EMBL" id="MDG3006355.1"/>
    </source>
</evidence>
<feature type="transmembrane region" description="Helical" evidence="1">
    <location>
        <begin position="217"/>
        <end position="237"/>
    </location>
</feature>
<dbReference type="EMBL" id="JARRAG010000002">
    <property type="protein sequence ID" value="MDG3006355.1"/>
    <property type="molecule type" value="Genomic_DNA"/>
</dbReference>
<gene>
    <name evidence="2" type="ORF">PZE19_21500</name>
</gene>
<feature type="transmembrane region" description="Helical" evidence="1">
    <location>
        <begin position="88"/>
        <end position="107"/>
    </location>
</feature>
<feature type="transmembrane region" description="Helical" evidence="1">
    <location>
        <begin position="148"/>
        <end position="171"/>
    </location>
</feature>
<dbReference type="Proteomes" id="UP001216907">
    <property type="component" value="Unassembled WGS sequence"/>
</dbReference>
<evidence type="ECO:0000313" key="3">
    <source>
        <dbReference type="Proteomes" id="UP001216907"/>
    </source>
</evidence>
<proteinExistence type="predicted"/>
<reference evidence="2 3" key="1">
    <citation type="submission" date="2023-03" db="EMBL/GenBank/DDBJ databases">
        <title>Paludisphaera mucosa sp. nov. a novel planctomycete from northern fen.</title>
        <authorList>
            <person name="Ivanova A."/>
        </authorList>
    </citation>
    <scope>NUCLEOTIDE SEQUENCE [LARGE SCALE GENOMIC DNA]</scope>
    <source>
        <strain evidence="2 3">Pla2</strain>
    </source>
</reference>
<accession>A0ABT6FG39</accession>
<name>A0ABT6FG39_9BACT</name>
<evidence type="ECO:0000256" key="1">
    <source>
        <dbReference type="SAM" id="Phobius"/>
    </source>
</evidence>
<protein>
    <submittedName>
        <fullName evidence="2">Uncharacterized protein</fullName>
    </submittedName>
</protein>
<organism evidence="2 3">
    <name type="scientific">Paludisphaera mucosa</name>
    <dbReference type="NCBI Taxonomy" id="3030827"/>
    <lineage>
        <taxon>Bacteria</taxon>
        <taxon>Pseudomonadati</taxon>
        <taxon>Planctomycetota</taxon>
        <taxon>Planctomycetia</taxon>
        <taxon>Isosphaerales</taxon>
        <taxon>Isosphaeraceae</taxon>
        <taxon>Paludisphaera</taxon>
    </lineage>
</organism>
<keyword evidence="1" id="KW-0812">Transmembrane</keyword>
<dbReference type="RefSeq" id="WP_277862655.1">
    <property type="nucleotide sequence ID" value="NZ_JARRAG010000002.1"/>
</dbReference>
<keyword evidence="3" id="KW-1185">Reference proteome</keyword>
<comment type="caution">
    <text evidence="2">The sequence shown here is derived from an EMBL/GenBank/DDBJ whole genome shotgun (WGS) entry which is preliminary data.</text>
</comment>
<feature type="transmembrane region" description="Helical" evidence="1">
    <location>
        <begin position="119"/>
        <end position="142"/>
    </location>
</feature>
<sequence>MAIVESRGDGRSGWGQGFRELDLILRGDRTQLSSLRDGGVRISAGRLSRVIIVLCMAHGLCMGAFAMFSKNGPALGQVVATMIKVPLLFYLTLLVTLPSLYVFNALVGSRLSPSSVLRLLTATLGVNVAVLCSLGPIVAFFSACTTSYPFMVLFNVAVFATAGFLAQMFLLQTLQRLSMAQVLEETTIPEGDGPTPAALRPISDQFLGRHVKTIFRIWLLLFGLVGAQMGWVLRPFIGNPDVPFTWFRARQSNFFEAVLQALHSLFS</sequence>
<keyword evidence="1" id="KW-1133">Transmembrane helix</keyword>